<keyword evidence="5 6" id="KW-0472">Membrane</keyword>
<comment type="subcellular location">
    <subcellularLocation>
        <location evidence="1">Membrane</location>
        <topology evidence="1">Multi-pass membrane protein</topology>
    </subcellularLocation>
</comment>
<dbReference type="Pfam" id="PF04241">
    <property type="entry name" value="DUF423"/>
    <property type="match status" value="1"/>
</dbReference>
<accession>A0A2S2P5A0</accession>
<evidence type="ECO:0000256" key="4">
    <source>
        <dbReference type="ARBA" id="ARBA00022989"/>
    </source>
</evidence>
<dbReference type="GO" id="GO:0016020">
    <property type="term" value="C:membrane"/>
    <property type="evidence" value="ECO:0007669"/>
    <property type="project" value="UniProtKB-SubCell"/>
</dbReference>
<evidence type="ECO:0000256" key="1">
    <source>
        <dbReference type="ARBA" id="ARBA00004141"/>
    </source>
</evidence>
<dbReference type="InterPro" id="IPR006696">
    <property type="entry name" value="DUF423"/>
</dbReference>
<gene>
    <name evidence="7" type="ORF">g.101521</name>
</gene>
<sequence length="169" mass="18657">MISDSVQGAVKWLTYTNPVVTNSVQGFNSVLNWMGVASSSEKQNIIKMESRNILQMLGKNIYFYKMAGLLGASAVILGAYGAHVVAHKANPEEARNFETANRYHFYHTFALLGVPFCRFPRVTGALFISGTLIFCGTCYYNGLTADKTFNKYTPTGGMLLIAAWMSMIL</sequence>
<keyword evidence="4 6" id="KW-1133">Transmembrane helix</keyword>
<protein>
    <submittedName>
        <fullName evidence="7">UPF0451 protein</fullName>
    </submittedName>
</protein>
<dbReference type="AlphaFoldDB" id="A0A2S2P5A0"/>
<evidence type="ECO:0000256" key="3">
    <source>
        <dbReference type="ARBA" id="ARBA00022692"/>
    </source>
</evidence>
<keyword evidence="3 6" id="KW-0812">Transmembrane</keyword>
<reference evidence="7" key="1">
    <citation type="submission" date="2018-04" db="EMBL/GenBank/DDBJ databases">
        <title>Transcriptome of Schizaphis graminum biotype I.</title>
        <authorList>
            <person name="Scully E.D."/>
            <person name="Geib S.M."/>
            <person name="Palmer N.A."/>
            <person name="Koch K."/>
            <person name="Bradshaw J."/>
            <person name="Heng-Moss T."/>
            <person name="Sarath G."/>
        </authorList>
    </citation>
    <scope>NUCLEOTIDE SEQUENCE</scope>
</reference>
<name>A0A2S2P5A0_SCHGA</name>
<evidence type="ECO:0000313" key="7">
    <source>
        <dbReference type="EMBL" id="MBY24639.1"/>
    </source>
</evidence>
<comment type="similarity">
    <text evidence="2">Belongs to the TMEM256 family.</text>
</comment>
<evidence type="ECO:0000256" key="5">
    <source>
        <dbReference type="ARBA" id="ARBA00023136"/>
    </source>
</evidence>
<dbReference type="EMBL" id="GGMR01012020">
    <property type="protein sequence ID" value="MBY24639.1"/>
    <property type="molecule type" value="Transcribed_RNA"/>
</dbReference>
<organism evidence="7">
    <name type="scientific">Schizaphis graminum</name>
    <name type="common">Green bug aphid</name>
    <dbReference type="NCBI Taxonomy" id="13262"/>
    <lineage>
        <taxon>Eukaryota</taxon>
        <taxon>Metazoa</taxon>
        <taxon>Ecdysozoa</taxon>
        <taxon>Arthropoda</taxon>
        <taxon>Hexapoda</taxon>
        <taxon>Insecta</taxon>
        <taxon>Pterygota</taxon>
        <taxon>Neoptera</taxon>
        <taxon>Paraneoptera</taxon>
        <taxon>Hemiptera</taxon>
        <taxon>Sternorrhyncha</taxon>
        <taxon>Aphidomorpha</taxon>
        <taxon>Aphidoidea</taxon>
        <taxon>Aphididae</taxon>
        <taxon>Aphidini</taxon>
        <taxon>Schizaphis</taxon>
    </lineage>
</organism>
<evidence type="ECO:0000256" key="2">
    <source>
        <dbReference type="ARBA" id="ARBA00006208"/>
    </source>
</evidence>
<dbReference type="PANTHER" id="PTHR43461">
    <property type="entry name" value="TRANSMEMBRANE PROTEIN 256"/>
    <property type="match status" value="1"/>
</dbReference>
<feature type="transmembrane region" description="Helical" evidence="6">
    <location>
        <begin position="122"/>
        <end position="140"/>
    </location>
</feature>
<feature type="transmembrane region" description="Helical" evidence="6">
    <location>
        <begin position="61"/>
        <end position="82"/>
    </location>
</feature>
<evidence type="ECO:0000256" key="6">
    <source>
        <dbReference type="SAM" id="Phobius"/>
    </source>
</evidence>
<proteinExistence type="inferred from homology"/>
<dbReference type="PANTHER" id="PTHR43461:SF1">
    <property type="entry name" value="TRANSMEMBRANE PROTEIN 256"/>
    <property type="match status" value="1"/>
</dbReference>